<feature type="region of interest" description="Disordered" evidence="1">
    <location>
        <begin position="72"/>
        <end position="116"/>
    </location>
</feature>
<feature type="signal peptide" evidence="2">
    <location>
        <begin position="1"/>
        <end position="18"/>
    </location>
</feature>
<keyword evidence="2" id="KW-0732">Signal</keyword>
<accession>A0A5N6YSY8</accession>
<name>A0A5N6YSY8_9EURO</name>
<evidence type="ECO:0000313" key="3">
    <source>
        <dbReference type="EMBL" id="KAE8348614.1"/>
    </source>
</evidence>
<dbReference type="Proteomes" id="UP000327118">
    <property type="component" value="Unassembled WGS sequence"/>
</dbReference>
<feature type="chain" id="PRO_5024940504" evidence="2">
    <location>
        <begin position="19"/>
        <end position="116"/>
    </location>
</feature>
<protein>
    <submittedName>
        <fullName evidence="3">Uncharacterized protein</fullName>
    </submittedName>
</protein>
<feature type="non-terminal residue" evidence="3">
    <location>
        <position position="116"/>
    </location>
</feature>
<feature type="compositionally biased region" description="Low complexity" evidence="1">
    <location>
        <begin position="72"/>
        <end position="88"/>
    </location>
</feature>
<sequence>MRLSLATVFATVAAGVVAEEVRTVYVTETTTYCPKSTAALSVPESESISIPPGYTTTRPLITSTVTDCSKCSTTTTTPAATAPADTPTGVNPVESSFPSAPVDSSFPSAPADTPTG</sequence>
<proteinExistence type="predicted"/>
<evidence type="ECO:0000256" key="1">
    <source>
        <dbReference type="SAM" id="MobiDB-lite"/>
    </source>
</evidence>
<gene>
    <name evidence="3" type="ORF">BDV28DRAFT_152653</name>
</gene>
<evidence type="ECO:0000313" key="4">
    <source>
        <dbReference type="Proteomes" id="UP000327118"/>
    </source>
</evidence>
<dbReference type="AlphaFoldDB" id="A0A5N6YSY8"/>
<evidence type="ECO:0000256" key="2">
    <source>
        <dbReference type="SAM" id="SignalP"/>
    </source>
</evidence>
<keyword evidence="4" id="KW-1185">Reference proteome</keyword>
<reference evidence="4" key="1">
    <citation type="submission" date="2019-04" db="EMBL/GenBank/DDBJ databases">
        <title>Friends and foes A comparative genomics studyof 23 Aspergillus species from section Flavi.</title>
        <authorList>
            <consortium name="DOE Joint Genome Institute"/>
            <person name="Kjaerbolling I."/>
            <person name="Vesth T."/>
            <person name="Frisvad J.C."/>
            <person name="Nybo J.L."/>
            <person name="Theobald S."/>
            <person name="Kildgaard S."/>
            <person name="Isbrandt T."/>
            <person name="Kuo A."/>
            <person name="Sato A."/>
            <person name="Lyhne E.K."/>
            <person name="Kogle M.E."/>
            <person name="Wiebenga A."/>
            <person name="Kun R.S."/>
            <person name="Lubbers R.J."/>
            <person name="Makela M.R."/>
            <person name="Barry K."/>
            <person name="Chovatia M."/>
            <person name="Clum A."/>
            <person name="Daum C."/>
            <person name="Haridas S."/>
            <person name="He G."/>
            <person name="LaButti K."/>
            <person name="Lipzen A."/>
            <person name="Mondo S."/>
            <person name="Riley R."/>
            <person name="Salamov A."/>
            <person name="Simmons B.A."/>
            <person name="Magnuson J.K."/>
            <person name="Henrissat B."/>
            <person name="Mortensen U.H."/>
            <person name="Larsen T.O."/>
            <person name="Devries R.P."/>
            <person name="Grigoriev I.V."/>
            <person name="Machida M."/>
            <person name="Baker S.E."/>
            <person name="Andersen M.R."/>
        </authorList>
    </citation>
    <scope>NUCLEOTIDE SEQUENCE [LARGE SCALE GENOMIC DNA]</scope>
    <source>
        <strain evidence="4">CBS 553.77</strain>
    </source>
</reference>
<organism evidence="3 4">
    <name type="scientific">Aspergillus coremiiformis</name>
    <dbReference type="NCBI Taxonomy" id="138285"/>
    <lineage>
        <taxon>Eukaryota</taxon>
        <taxon>Fungi</taxon>
        <taxon>Dikarya</taxon>
        <taxon>Ascomycota</taxon>
        <taxon>Pezizomycotina</taxon>
        <taxon>Eurotiomycetes</taxon>
        <taxon>Eurotiomycetidae</taxon>
        <taxon>Eurotiales</taxon>
        <taxon>Aspergillaceae</taxon>
        <taxon>Aspergillus</taxon>
        <taxon>Aspergillus subgen. Circumdati</taxon>
    </lineage>
</organism>
<dbReference type="EMBL" id="ML739435">
    <property type="protein sequence ID" value="KAE8348614.1"/>
    <property type="molecule type" value="Genomic_DNA"/>
</dbReference>